<dbReference type="InterPro" id="IPR015943">
    <property type="entry name" value="WD40/YVTN_repeat-like_dom_sf"/>
</dbReference>
<name>A0A517QD69_9PLAN</name>
<evidence type="ECO:0000259" key="3">
    <source>
        <dbReference type="Pfam" id="PF13360"/>
    </source>
</evidence>
<protein>
    <submittedName>
        <fullName evidence="4">Polyvinylalcohol dehydrogenase</fullName>
        <ecNumber evidence="4">1.1.2.6</ecNumber>
    </submittedName>
</protein>
<accession>A0A518AD13</accession>
<feature type="domain" description="Pyrrolo-quinoline quinone repeat" evidence="3">
    <location>
        <begin position="97"/>
        <end position="345"/>
    </location>
</feature>
<dbReference type="SMART" id="SM00564">
    <property type="entry name" value="PQQ"/>
    <property type="match status" value="2"/>
</dbReference>
<dbReference type="AlphaFoldDB" id="A0A517QD69"/>
<dbReference type="EMBL" id="CP037421">
    <property type="protein sequence ID" value="QDT29578.1"/>
    <property type="molecule type" value="Genomic_DNA"/>
</dbReference>
<gene>
    <name evidence="4" type="primary">pvadh</name>
    <name evidence="4" type="ORF">Enr10x_49330</name>
</gene>
<proteinExistence type="predicted"/>
<dbReference type="InterPro" id="IPR018391">
    <property type="entry name" value="PQQ_b-propeller_rpt"/>
</dbReference>
<evidence type="ECO:0000256" key="1">
    <source>
        <dbReference type="SAM" id="MobiDB-lite"/>
    </source>
</evidence>
<evidence type="ECO:0000313" key="5">
    <source>
        <dbReference type="Proteomes" id="UP000315647"/>
    </source>
</evidence>
<dbReference type="GO" id="GO:0047059">
    <property type="term" value="F:polyvinyl alcohol dehydrogenase (cytochrome) activity"/>
    <property type="evidence" value="ECO:0007669"/>
    <property type="project" value="UniProtKB-EC"/>
</dbReference>
<dbReference type="SUPFAM" id="SSF50998">
    <property type="entry name" value="Quinoprotein alcohol dehydrogenase-like"/>
    <property type="match status" value="1"/>
</dbReference>
<dbReference type="EC" id="1.1.2.6" evidence="4"/>
<feature type="region of interest" description="Disordered" evidence="1">
    <location>
        <begin position="350"/>
        <end position="376"/>
    </location>
</feature>
<dbReference type="Proteomes" id="UP000315647">
    <property type="component" value="Chromosome"/>
</dbReference>
<dbReference type="Pfam" id="PF13360">
    <property type="entry name" value="PQQ_2"/>
    <property type="match status" value="1"/>
</dbReference>
<accession>A0A517QD69</accession>
<sequence precursor="true">MQSRIAVFALLMLISSSVQADWMRFRGPNGSGVSDETQSTPAVWSSQKNLKWKVALPGPGSSSPIIVGDKVFVTCWSGYGTSRNAPPGDQKDLRRHLICLDRKTGKILWDRSVEPVLPEDVYTGMFAEHGFASHTPTSDGKHVYAYFGKSGAVAYDMEGNQLWQTIVGDELDPRRWGSSSSPILYKDLLIVTASAESEAMVALNKKTGKEVWRQESTGFNATWGTPILVPVDKERTDLVIGVPYEIWGLNPDNGKLRWYCEAMSTDTYCSSVIAGKDGVVYGIEGRGGGSIAVKADGKGDVSKSHVLWSGRDANRIETPVLYDGRIYFFSRGIVNCIDARTGERIFRGRLESDSGSTASEEPPRRGGFGGRGGGGFRGSDYSSPVVADGKIYFVSRSGETYVIKAGDKLEQLAVNRLTNDEEDFSASPAISDGDLFIRSSKHLYCVGK</sequence>
<keyword evidence="4" id="KW-0560">Oxidoreductase</keyword>
<dbReference type="InterPro" id="IPR011047">
    <property type="entry name" value="Quinoprotein_ADH-like_sf"/>
</dbReference>
<keyword evidence="5" id="KW-1185">Reference proteome</keyword>
<organism evidence="4 5">
    <name type="scientific">Gimesia panareensis</name>
    <dbReference type="NCBI Taxonomy" id="2527978"/>
    <lineage>
        <taxon>Bacteria</taxon>
        <taxon>Pseudomonadati</taxon>
        <taxon>Planctomycetota</taxon>
        <taxon>Planctomycetia</taxon>
        <taxon>Planctomycetales</taxon>
        <taxon>Planctomycetaceae</taxon>
        <taxon>Gimesia</taxon>
    </lineage>
</organism>
<dbReference type="PANTHER" id="PTHR34512">
    <property type="entry name" value="CELL SURFACE PROTEIN"/>
    <property type="match status" value="1"/>
</dbReference>
<reference evidence="4 5" key="1">
    <citation type="submission" date="2019-03" db="EMBL/GenBank/DDBJ databases">
        <title>Deep-cultivation of Planctomycetes and their phenomic and genomic characterization uncovers novel biology.</title>
        <authorList>
            <person name="Wiegand S."/>
            <person name="Jogler M."/>
            <person name="Boedeker C."/>
            <person name="Pinto D."/>
            <person name="Vollmers J."/>
            <person name="Rivas-Marin E."/>
            <person name="Kohn T."/>
            <person name="Peeters S.H."/>
            <person name="Heuer A."/>
            <person name="Rast P."/>
            <person name="Oberbeckmann S."/>
            <person name="Bunk B."/>
            <person name="Jeske O."/>
            <person name="Meyerdierks A."/>
            <person name="Storesund J.E."/>
            <person name="Kallscheuer N."/>
            <person name="Luecker S."/>
            <person name="Lage O.M."/>
            <person name="Pohl T."/>
            <person name="Merkel B.J."/>
            <person name="Hornburger P."/>
            <person name="Mueller R.-W."/>
            <person name="Bruemmer F."/>
            <person name="Labrenz M."/>
            <person name="Spormann A.M."/>
            <person name="Op den Camp H."/>
            <person name="Overmann J."/>
            <person name="Amann R."/>
            <person name="Jetten M.S.M."/>
            <person name="Mascher T."/>
            <person name="Medema M.H."/>
            <person name="Devos D.P."/>
            <person name="Kaster A.-K."/>
            <person name="Ovreas L."/>
            <person name="Rohde M."/>
            <person name="Galperin M.Y."/>
            <person name="Jogler C."/>
        </authorList>
    </citation>
    <scope>NUCLEOTIDE SEQUENCE [LARGE SCALE GENOMIC DNA]</scope>
    <source>
        <strain evidence="4 5">Enr10</strain>
    </source>
</reference>
<dbReference type="Gene3D" id="2.130.10.10">
    <property type="entry name" value="YVTN repeat-like/Quinoprotein amine dehydrogenase"/>
    <property type="match status" value="2"/>
</dbReference>
<feature type="compositionally biased region" description="Gly residues" evidence="1">
    <location>
        <begin position="366"/>
        <end position="376"/>
    </location>
</feature>
<evidence type="ECO:0000313" key="4">
    <source>
        <dbReference type="EMBL" id="QDT29578.1"/>
    </source>
</evidence>
<dbReference type="PANTHER" id="PTHR34512:SF30">
    <property type="entry name" value="OUTER MEMBRANE PROTEIN ASSEMBLY FACTOR BAMB"/>
    <property type="match status" value="1"/>
</dbReference>
<dbReference type="RefSeq" id="WP_145113665.1">
    <property type="nucleotide sequence ID" value="NZ_CP036277.1"/>
</dbReference>
<evidence type="ECO:0000256" key="2">
    <source>
        <dbReference type="SAM" id="SignalP"/>
    </source>
</evidence>
<feature type="chain" id="PRO_5044317845" evidence="2">
    <location>
        <begin position="21"/>
        <end position="448"/>
    </location>
</feature>
<keyword evidence="2" id="KW-0732">Signal</keyword>
<feature type="signal peptide" evidence="2">
    <location>
        <begin position="1"/>
        <end position="20"/>
    </location>
</feature>
<dbReference type="InterPro" id="IPR002372">
    <property type="entry name" value="PQQ_rpt_dom"/>
</dbReference>